<accession>A0AAV7TSM8</accession>
<dbReference type="Proteomes" id="UP001066276">
    <property type="component" value="Chromosome 3_2"/>
</dbReference>
<organism evidence="1 2">
    <name type="scientific">Pleurodeles waltl</name>
    <name type="common">Iberian ribbed newt</name>
    <dbReference type="NCBI Taxonomy" id="8319"/>
    <lineage>
        <taxon>Eukaryota</taxon>
        <taxon>Metazoa</taxon>
        <taxon>Chordata</taxon>
        <taxon>Craniata</taxon>
        <taxon>Vertebrata</taxon>
        <taxon>Euteleostomi</taxon>
        <taxon>Amphibia</taxon>
        <taxon>Batrachia</taxon>
        <taxon>Caudata</taxon>
        <taxon>Salamandroidea</taxon>
        <taxon>Salamandridae</taxon>
        <taxon>Pleurodelinae</taxon>
        <taxon>Pleurodeles</taxon>
    </lineage>
</organism>
<evidence type="ECO:0000313" key="1">
    <source>
        <dbReference type="EMBL" id="KAJ1179204.1"/>
    </source>
</evidence>
<protein>
    <submittedName>
        <fullName evidence="1">Uncharacterized protein</fullName>
    </submittedName>
</protein>
<sequence length="105" mass="11442">MSAQCLAQRIHKYFSDGVMRHFGLDLAGRRAYPLQARFHCVLGSDNATWQGSAALPFRWDGSDEWEGLLQPGSLPPAAWEAGVPAPPASWLISEQLGRGFTGFGP</sequence>
<proteinExistence type="predicted"/>
<reference evidence="1" key="1">
    <citation type="journal article" date="2022" name="bioRxiv">
        <title>Sequencing and chromosome-scale assembly of the giantPleurodeles waltlgenome.</title>
        <authorList>
            <person name="Brown T."/>
            <person name="Elewa A."/>
            <person name="Iarovenko S."/>
            <person name="Subramanian E."/>
            <person name="Araus A.J."/>
            <person name="Petzold A."/>
            <person name="Susuki M."/>
            <person name="Suzuki K.-i.T."/>
            <person name="Hayashi T."/>
            <person name="Toyoda A."/>
            <person name="Oliveira C."/>
            <person name="Osipova E."/>
            <person name="Leigh N.D."/>
            <person name="Simon A."/>
            <person name="Yun M.H."/>
        </authorList>
    </citation>
    <scope>NUCLEOTIDE SEQUENCE</scope>
    <source>
        <strain evidence="1">20211129_DDA</strain>
        <tissue evidence="1">Liver</tissue>
    </source>
</reference>
<dbReference type="AlphaFoldDB" id="A0AAV7TSM8"/>
<dbReference type="EMBL" id="JANPWB010000006">
    <property type="protein sequence ID" value="KAJ1179204.1"/>
    <property type="molecule type" value="Genomic_DNA"/>
</dbReference>
<keyword evidence="2" id="KW-1185">Reference proteome</keyword>
<evidence type="ECO:0000313" key="2">
    <source>
        <dbReference type="Proteomes" id="UP001066276"/>
    </source>
</evidence>
<name>A0AAV7TSM8_PLEWA</name>
<gene>
    <name evidence="1" type="ORF">NDU88_004440</name>
</gene>
<comment type="caution">
    <text evidence="1">The sequence shown here is derived from an EMBL/GenBank/DDBJ whole genome shotgun (WGS) entry which is preliminary data.</text>
</comment>